<evidence type="ECO:0000313" key="13">
    <source>
        <dbReference type="EMBL" id="SOY30886.1"/>
    </source>
</evidence>
<dbReference type="CDD" id="cd05398">
    <property type="entry name" value="NT_ClassII-CCAase"/>
    <property type="match status" value="1"/>
</dbReference>
<keyword evidence="3" id="KW-0819">tRNA processing</keyword>
<feature type="domain" description="Poly A polymerase head" evidence="10">
    <location>
        <begin position="27"/>
        <end position="147"/>
    </location>
</feature>
<dbReference type="GO" id="GO:0000049">
    <property type="term" value="F:tRNA binding"/>
    <property type="evidence" value="ECO:0007669"/>
    <property type="project" value="TreeGrafter"/>
</dbReference>
<reference evidence="13 14" key="1">
    <citation type="submission" date="2018-01" db="EMBL/GenBank/DDBJ databases">
        <authorList>
            <person name="Gaut B.S."/>
            <person name="Morton B.R."/>
            <person name="Clegg M.T."/>
            <person name="Duvall M.R."/>
        </authorList>
    </citation>
    <scope>NUCLEOTIDE SEQUENCE [LARGE SCALE GENOMIC DNA]</scope>
    <source>
        <strain evidence="13">GP69</strain>
    </source>
</reference>
<evidence type="ECO:0000256" key="5">
    <source>
        <dbReference type="ARBA" id="ARBA00022723"/>
    </source>
</evidence>
<keyword evidence="7" id="KW-0460">Magnesium</keyword>
<dbReference type="AlphaFoldDB" id="A0A2K4ZKF9"/>
<dbReference type="SUPFAM" id="SSF81891">
    <property type="entry name" value="Poly A polymerase C-terminal region-like"/>
    <property type="match status" value="1"/>
</dbReference>
<dbReference type="Pfam" id="PF01743">
    <property type="entry name" value="PolyA_pol"/>
    <property type="match status" value="1"/>
</dbReference>
<dbReference type="Gene3D" id="3.30.460.10">
    <property type="entry name" value="Beta Polymerase, domain 2"/>
    <property type="match status" value="1"/>
</dbReference>
<dbReference type="EC" id="2.7.7.72" evidence="13"/>
<feature type="domain" description="CCA-adding enzyme C-terminal" evidence="12">
    <location>
        <begin position="298"/>
        <end position="443"/>
    </location>
</feature>
<evidence type="ECO:0000256" key="9">
    <source>
        <dbReference type="RuleBase" id="RU003953"/>
    </source>
</evidence>
<dbReference type="InterPro" id="IPR050264">
    <property type="entry name" value="Bact_CCA-adding_enz_type3_sf"/>
</dbReference>
<dbReference type="NCBIfam" id="TIGR00277">
    <property type="entry name" value="HDIG"/>
    <property type="match status" value="1"/>
</dbReference>
<dbReference type="NCBIfam" id="NF009814">
    <property type="entry name" value="PRK13299.1"/>
    <property type="match status" value="1"/>
</dbReference>
<evidence type="ECO:0000259" key="11">
    <source>
        <dbReference type="Pfam" id="PF12627"/>
    </source>
</evidence>
<dbReference type="InterPro" id="IPR002646">
    <property type="entry name" value="PolA_pol_head_dom"/>
</dbReference>
<dbReference type="Pfam" id="PF12627">
    <property type="entry name" value="PolyA_pol_RNAbd"/>
    <property type="match status" value="1"/>
</dbReference>
<keyword evidence="8 9" id="KW-0694">RNA-binding</keyword>
<evidence type="ECO:0000256" key="8">
    <source>
        <dbReference type="ARBA" id="ARBA00022884"/>
    </source>
</evidence>
<evidence type="ECO:0000256" key="4">
    <source>
        <dbReference type="ARBA" id="ARBA00022695"/>
    </source>
</evidence>
<dbReference type="Proteomes" id="UP000236311">
    <property type="component" value="Unassembled WGS sequence"/>
</dbReference>
<dbReference type="GO" id="GO:0000166">
    <property type="term" value="F:nucleotide binding"/>
    <property type="evidence" value="ECO:0007669"/>
    <property type="project" value="UniProtKB-KW"/>
</dbReference>
<proteinExistence type="inferred from homology"/>
<gene>
    <name evidence="13" type="primary">cca</name>
    <name evidence="13" type="ORF">AMURIS_03620</name>
</gene>
<keyword evidence="2 9" id="KW-0808">Transferase</keyword>
<keyword evidence="4 13" id="KW-0548">Nucleotidyltransferase</keyword>
<feature type="domain" description="tRNA nucleotidyltransferase/poly(A) polymerase RNA and SrmB- binding" evidence="11">
    <location>
        <begin position="174"/>
        <end position="235"/>
    </location>
</feature>
<dbReference type="GO" id="GO:0004810">
    <property type="term" value="F:CCA tRNA nucleotidyltransferase activity"/>
    <property type="evidence" value="ECO:0007669"/>
    <property type="project" value="UniProtKB-EC"/>
</dbReference>
<dbReference type="Gene3D" id="1.10.246.80">
    <property type="match status" value="1"/>
</dbReference>
<sequence>MMCDIRITIPEKGQAIINTIRNAGFEAYIVGGCVRDSLLGRKPEDWDITTSARPEQVKALFPRTVDTGLQHGTVTVMMNGEGFEVTTYRIDGEYEDSRHPSEVIFTPDLEEDLRRRDLTINAMAYNEEEGLVDKFGGMEDLEAGIVRCVGRAEERFREDALRILRAVRFSAQLGFSIEEETLAAAAELAYTLNRISAERIQTELVKLMVSPHPEYLRTAYDIGVTKVFFPEFDRAMETEQRHVHHCYNVGEHILHSLCHVRADKVLRLAMLFHDIGKPEVLTVDGEGVTHFHNHAPVSAELAEKVLKRLKFDNDTISRVCRLVLYHDYGSGASPDMRMVRRAIHKIGEEAFPDLFEVKQADFLAQSEYQREEKLERVEQWRKLYEEILEKQQCVSLKTLAVKGADLIAVGWKPGKQLGAVLQKLLEMVLEEPACNTRACLLEEAQRLLRLESRE</sequence>
<keyword evidence="6" id="KW-0547">Nucleotide-binding</keyword>
<keyword evidence="5" id="KW-0479">Metal-binding</keyword>
<comment type="similarity">
    <text evidence="9">Belongs to the tRNA nucleotidyltransferase/poly(A) polymerase family.</text>
</comment>
<dbReference type="PANTHER" id="PTHR46173:SF1">
    <property type="entry name" value="CCA TRNA NUCLEOTIDYLTRANSFERASE 1, MITOCHONDRIAL"/>
    <property type="match status" value="1"/>
</dbReference>
<protein>
    <submittedName>
        <fullName evidence="13">CCA-adding enzyme</fullName>
        <ecNumber evidence="13">2.7.7.72</ecNumber>
    </submittedName>
</protein>
<dbReference type="EMBL" id="OFSM01000020">
    <property type="protein sequence ID" value="SOY30886.1"/>
    <property type="molecule type" value="Genomic_DNA"/>
</dbReference>
<keyword evidence="14" id="KW-1185">Reference proteome</keyword>
<evidence type="ECO:0000256" key="7">
    <source>
        <dbReference type="ARBA" id="ARBA00022842"/>
    </source>
</evidence>
<accession>A0A2K4ZKF9</accession>
<evidence type="ECO:0000313" key="14">
    <source>
        <dbReference type="Proteomes" id="UP000236311"/>
    </source>
</evidence>
<name>A0A2K4ZKF9_9FIRM</name>
<evidence type="ECO:0000256" key="2">
    <source>
        <dbReference type="ARBA" id="ARBA00022679"/>
    </source>
</evidence>
<evidence type="ECO:0000259" key="10">
    <source>
        <dbReference type="Pfam" id="PF01743"/>
    </source>
</evidence>
<dbReference type="PANTHER" id="PTHR46173">
    <property type="entry name" value="CCA TRNA NUCLEOTIDYLTRANSFERASE 1, MITOCHONDRIAL"/>
    <property type="match status" value="1"/>
</dbReference>
<dbReference type="InterPro" id="IPR006675">
    <property type="entry name" value="HDIG_dom"/>
</dbReference>
<comment type="cofactor">
    <cofactor evidence="1">
        <name>Mg(2+)</name>
        <dbReference type="ChEBI" id="CHEBI:18420"/>
    </cofactor>
</comment>
<organism evidence="13 14">
    <name type="scientific">Acetatifactor muris</name>
    <dbReference type="NCBI Taxonomy" id="879566"/>
    <lineage>
        <taxon>Bacteria</taxon>
        <taxon>Bacillati</taxon>
        <taxon>Bacillota</taxon>
        <taxon>Clostridia</taxon>
        <taxon>Lachnospirales</taxon>
        <taxon>Lachnospiraceae</taxon>
        <taxon>Acetatifactor</taxon>
    </lineage>
</organism>
<evidence type="ECO:0000256" key="6">
    <source>
        <dbReference type="ARBA" id="ARBA00022741"/>
    </source>
</evidence>
<evidence type="ECO:0000259" key="12">
    <source>
        <dbReference type="Pfam" id="PF13735"/>
    </source>
</evidence>
<dbReference type="Gene3D" id="1.10.3090.10">
    <property type="entry name" value="cca-adding enzyme, domain 2"/>
    <property type="match status" value="1"/>
</dbReference>
<evidence type="ECO:0000256" key="1">
    <source>
        <dbReference type="ARBA" id="ARBA00001946"/>
    </source>
</evidence>
<evidence type="ECO:0000256" key="3">
    <source>
        <dbReference type="ARBA" id="ARBA00022694"/>
    </source>
</evidence>
<dbReference type="SUPFAM" id="SSF81301">
    <property type="entry name" value="Nucleotidyltransferase"/>
    <property type="match status" value="1"/>
</dbReference>
<dbReference type="InterPro" id="IPR032810">
    <property type="entry name" value="CCA-adding_enz_C"/>
</dbReference>
<dbReference type="Pfam" id="PF13735">
    <property type="entry name" value="tRNA_NucTran2_2"/>
    <property type="match status" value="1"/>
</dbReference>
<dbReference type="GO" id="GO:0008033">
    <property type="term" value="P:tRNA processing"/>
    <property type="evidence" value="ECO:0007669"/>
    <property type="project" value="UniProtKB-KW"/>
</dbReference>
<dbReference type="InterPro" id="IPR032828">
    <property type="entry name" value="PolyA_RNA-bd"/>
</dbReference>
<dbReference type="InterPro" id="IPR043519">
    <property type="entry name" value="NT_sf"/>
</dbReference>
<dbReference type="GO" id="GO:0046872">
    <property type="term" value="F:metal ion binding"/>
    <property type="evidence" value="ECO:0007669"/>
    <property type="project" value="UniProtKB-KW"/>
</dbReference>